<dbReference type="AlphaFoldDB" id="A0A0A3J1Q0"/>
<name>A0A0A3J1Q0_9BACL</name>
<gene>
    <name evidence="1" type="ORF">CD30_08905</name>
</gene>
<dbReference type="Proteomes" id="UP000030595">
    <property type="component" value="Unassembled WGS sequence"/>
</dbReference>
<dbReference type="eggNOG" id="ENOG503041D">
    <property type="taxonomic scope" value="Bacteria"/>
</dbReference>
<organism evidence="1 2">
    <name type="scientific">Ureibacillus massiliensis 4400831 = CIP 108448 = CCUG 49529</name>
    <dbReference type="NCBI Taxonomy" id="1211035"/>
    <lineage>
        <taxon>Bacteria</taxon>
        <taxon>Bacillati</taxon>
        <taxon>Bacillota</taxon>
        <taxon>Bacilli</taxon>
        <taxon>Bacillales</taxon>
        <taxon>Caryophanaceae</taxon>
        <taxon>Ureibacillus</taxon>
    </lineage>
</organism>
<evidence type="ECO:0000313" key="1">
    <source>
        <dbReference type="EMBL" id="KGR90831.1"/>
    </source>
</evidence>
<sequence length="249" mass="29215">METNSGKNFRDSLIIDRYSTEFKHWRGLKLEHLKSENSEDAITWNVFRSLKQIDPKSWLPNIFVETFQKEFGYKLDFIDIHLWRKLNPSSNYKTPEGTSEIDIIIESDEFVWIIEAKYKSDISMSTTHDVNRNQVIRNIDVGLEYVNERDFYFSLLILDGKHSSKGVAVTNEYKHSINRIMDELPHRNHELSKLLGIGILTWDNFLELFDEISNNTNNELERVIAGSAYSWLNGKINIKTRKHNNGVKM</sequence>
<keyword evidence="2" id="KW-1185">Reference proteome</keyword>
<protein>
    <submittedName>
        <fullName evidence="1">Uncharacterized protein</fullName>
    </submittedName>
</protein>
<accession>A0A0A3J1Q0</accession>
<comment type="caution">
    <text evidence="1">The sequence shown here is derived from an EMBL/GenBank/DDBJ whole genome shotgun (WGS) entry which is preliminary data.</text>
</comment>
<dbReference type="OrthoDB" id="2878028at2"/>
<dbReference type="RefSeq" id="WP_036175384.1">
    <property type="nucleotide sequence ID" value="NZ_AVCZ01000013.1"/>
</dbReference>
<reference evidence="1 2" key="1">
    <citation type="submission" date="2014-02" db="EMBL/GenBank/DDBJ databases">
        <title>Draft genome sequence of Lysinibacillus massiliensis CCUG 49529.</title>
        <authorList>
            <person name="Zhang F."/>
            <person name="Wang G."/>
            <person name="Zhang L."/>
        </authorList>
    </citation>
    <scope>NUCLEOTIDE SEQUENCE [LARGE SCALE GENOMIC DNA]</scope>
    <source>
        <strain evidence="1 2">CCUG 49529</strain>
    </source>
</reference>
<proteinExistence type="predicted"/>
<evidence type="ECO:0000313" key="2">
    <source>
        <dbReference type="Proteomes" id="UP000030595"/>
    </source>
</evidence>
<dbReference type="EMBL" id="JPVQ01000013">
    <property type="protein sequence ID" value="KGR90831.1"/>
    <property type="molecule type" value="Genomic_DNA"/>
</dbReference>